<dbReference type="PANTHER" id="PTHR38340:SF1">
    <property type="entry name" value="S-LAYER PROTEIN"/>
    <property type="match status" value="1"/>
</dbReference>
<evidence type="ECO:0000256" key="3">
    <source>
        <dbReference type="ARBA" id="ARBA00022525"/>
    </source>
</evidence>
<gene>
    <name evidence="6" type="ORF">BK022_09710</name>
</gene>
<comment type="cofactor">
    <cofactor evidence="1">
        <name>Ca(2+)</name>
        <dbReference type="ChEBI" id="CHEBI:29108"/>
    </cofactor>
</comment>
<evidence type="ECO:0000256" key="4">
    <source>
        <dbReference type="ARBA" id="ARBA00022737"/>
    </source>
</evidence>
<dbReference type="Gene3D" id="2.150.10.10">
    <property type="entry name" value="Serralysin-like metalloprotease, C-terminal"/>
    <property type="match status" value="1"/>
</dbReference>
<evidence type="ECO:0000313" key="6">
    <source>
        <dbReference type="EMBL" id="OHV16803.1"/>
    </source>
</evidence>
<keyword evidence="3" id="KW-0964">Secreted</keyword>
<dbReference type="InterPro" id="IPR050557">
    <property type="entry name" value="RTX_toxin/Mannuronan_C5-epim"/>
</dbReference>
<dbReference type="InterPro" id="IPR001343">
    <property type="entry name" value="Hemolysn_Ca-bd"/>
</dbReference>
<comment type="caution">
    <text evidence="6">The sequence shown here is derived from an EMBL/GenBank/DDBJ whole genome shotgun (WGS) entry which is preliminary data.</text>
</comment>
<dbReference type="AlphaFoldDB" id="A0A1S1P1H1"/>
<dbReference type="GO" id="GO:0005509">
    <property type="term" value="F:calcium ion binding"/>
    <property type="evidence" value="ECO:0007669"/>
    <property type="project" value="InterPro"/>
</dbReference>
<protein>
    <submittedName>
        <fullName evidence="6">Calcium-binding protein</fullName>
    </submittedName>
</protein>
<dbReference type="InterPro" id="IPR013320">
    <property type="entry name" value="ConA-like_dom_sf"/>
</dbReference>
<keyword evidence="4" id="KW-0677">Repeat</keyword>
<accession>A0A1S1P1H1</accession>
<dbReference type="InterPro" id="IPR013858">
    <property type="entry name" value="Peptidase_M10B_C"/>
</dbReference>
<dbReference type="Gene3D" id="3.40.390.10">
    <property type="entry name" value="Collagenase (Catalytic Domain)"/>
    <property type="match status" value="1"/>
</dbReference>
<dbReference type="PANTHER" id="PTHR38340">
    <property type="entry name" value="S-LAYER PROTEIN"/>
    <property type="match status" value="1"/>
</dbReference>
<sequence length="713" mass="76087">MVKISTVEKSDSSLVNALITRYKWGENTLNYGFKVQDIDKNGVSDFDEGQWRSFYKSIFDNVSSFTNLDFRETSFEESTLGQILEVGGGGQSSNPYPELPNGNTYTVVRFFGSVASASESIYRGQWSSVWYHEIGHSLGLAHPFEQPGVIAGVRSDADLGSNFINSSLYTVMSYSSFVWGEDNPWTRTQDAGRTFMNASAGSYMPIDIAALQHLYGARAANTGDTVYTFGDDLRTNAGFTTIWDTGGNDTIRYVGSSRAKIDLRAATLKDEIGGGGFVSTSDKLNGGFLIANGVAIETAIGGSKDDILHGHDGDNTLIGGAGNDTLFGYAGNDVLEGGTGSDRLDGGEGIDAARFAGQSRDYAIVYDASTTAGAFAVKHIATGALDTLASIETLVFDDTALGSQGVFTHLEARVGALPSGSQKFELALSPEADDPIATDVADIDGAFTASATVLFADLAGGSWQRVFDFGNGPASDNIFLGQVGRSSDMEFTVFNGGKAASIVARGAIVQGQEAEWTADVDAGGWMRLFKDGALLAQGQGVVPRDIERANEFVGKSNWSWDTPLIGKVSDLTVTAHNVIPEIDGAFTMFAEARFDNLAGGHYQRLFDTGNGRDSDNIWVGQVGNGDDMAFEILTGSVKHQITAHDVIVQGETADWQASVTDGGYMRLFKNDHLVAEGQGAAPLDVTRADDLIGQSNWTWDTPLIGKVSDLFFV</sequence>
<feature type="domain" description="Peptidase M10 serralysin C-terminal" evidence="5">
    <location>
        <begin position="221"/>
        <end position="371"/>
    </location>
</feature>
<reference evidence="6 7" key="1">
    <citation type="submission" date="2016-10" db="EMBL/GenBank/DDBJ databases">
        <title>Draft genome sequence of Methylobacterium extorquens CP3, a seed endophyte of Crotalaria pumila with plant growth-promoting and metal tolerance properties.</title>
        <authorList>
            <person name="Sanchez-Lopez A.S."/>
            <person name="Van Hamme J.D."/>
            <person name="Thijs S."/>
            <person name="Mcammond B.M."/>
            <person name="Stevens V."/>
            <person name="Gonzalez-Chavez M.D.C."/>
            <person name="Vangronsveld J."/>
        </authorList>
    </citation>
    <scope>NUCLEOTIDE SEQUENCE [LARGE SCALE GENOMIC DNA]</scope>
    <source>
        <strain evidence="6 7">CP3</strain>
    </source>
</reference>
<dbReference type="SUPFAM" id="SSF55486">
    <property type="entry name" value="Metalloproteases ('zincins'), catalytic domain"/>
    <property type="match status" value="1"/>
</dbReference>
<dbReference type="Pfam" id="PF00353">
    <property type="entry name" value="HemolysinCabind"/>
    <property type="match status" value="1"/>
</dbReference>
<dbReference type="InterPro" id="IPR024079">
    <property type="entry name" value="MetalloPept_cat_dom_sf"/>
</dbReference>
<dbReference type="GO" id="GO:0008237">
    <property type="term" value="F:metallopeptidase activity"/>
    <property type="evidence" value="ECO:0007669"/>
    <property type="project" value="InterPro"/>
</dbReference>
<dbReference type="Pfam" id="PF08548">
    <property type="entry name" value="Peptidase_M10_C"/>
    <property type="match status" value="1"/>
</dbReference>
<dbReference type="InterPro" id="IPR011049">
    <property type="entry name" value="Serralysin-like_metalloprot_C"/>
</dbReference>
<evidence type="ECO:0000256" key="1">
    <source>
        <dbReference type="ARBA" id="ARBA00001913"/>
    </source>
</evidence>
<dbReference type="SUPFAM" id="SSF51120">
    <property type="entry name" value="beta-Roll"/>
    <property type="match status" value="1"/>
</dbReference>
<proteinExistence type="predicted"/>
<evidence type="ECO:0000259" key="5">
    <source>
        <dbReference type="Pfam" id="PF08548"/>
    </source>
</evidence>
<dbReference type="InterPro" id="IPR018511">
    <property type="entry name" value="Hemolysin-typ_Ca-bd_CS"/>
</dbReference>
<dbReference type="SUPFAM" id="SSF49899">
    <property type="entry name" value="Concanavalin A-like lectins/glucanases"/>
    <property type="match status" value="1"/>
</dbReference>
<dbReference type="PRINTS" id="PR00313">
    <property type="entry name" value="CABNDNGRPT"/>
</dbReference>
<comment type="subcellular location">
    <subcellularLocation>
        <location evidence="2">Secreted</location>
    </subcellularLocation>
</comment>
<dbReference type="GO" id="GO:0005615">
    <property type="term" value="C:extracellular space"/>
    <property type="evidence" value="ECO:0007669"/>
    <property type="project" value="InterPro"/>
</dbReference>
<dbReference type="EMBL" id="MNAO01000088">
    <property type="protein sequence ID" value="OHV16803.1"/>
    <property type="molecule type" value="Genomic_DNA"/>
</dbReference>
<organism evidence="6 7">
    <name type="scientific">Methylorubrum extorquens</name>
    <name type="common">Methylobacterium dichloromethanicum</name>
    <name type="synonym">Methylobacterium extorquens</name>
    <dbReference type="NCBI Taxonomy" id="408"/>
    <lineage>
        <taxon>Bacteria</taxon>
        <taxon>Pseudomonadati</taxon>
        <taxon>Pseudomonadota</taxon>
        <taxon>Alphaproteobacteria</taxon>
        <taxon>Hyphomicrobiales</taxon>
        <taxon>Methylobacteriaceae</taxon>
        <taxon>Methylorubrum</taxon>
    </lineage>
</organism>
<dbReference type="PROSITE" id="PS00330">
    <property type="entry name" value="HEMOLYSIN_CALCIUM"/>
    <property type="match status" value="2"/>
</dbReference>
<dbReference type="Proteomes" id="UP000180215">
    <property type="component" value="Unassembled WGS sequence"/>
</dbReference>
<evidence type="ECO:0000256" key="2">
    <source>
        <dbReference type="ARBA" id="ARBA00004613"/>
    </source>
</evidence>
<name>A0A1S1P1H1_METEX</name>
<evidence type="ECO:0000313" key="7">
    <source>
        <dbReference type="Proteomes" id="UP000180215"/>
    </source>
</evidence>